<keyword evidence="3" id="KW-0949">S-adenosyl-L-methionine</keyword>
<proteinExistence type="predicted"/>
<evidence type="ECO:0000313" key="5">
    <source>
        <dbReference type="EMBL" id="KAL2048053.1"/>
    </source>
</evidence>
<dbReference type="PANTHER" id="PTHR43712">
    <property type="entry name" value="PUTATIVE (AFU_ORTHOLOGUE AFUA_4G14580)-RELATED"/>
    <property type="match status" value="1"/>
</dbReference>
<dbReference type="SUPFAM" id="SSF46785">
    <property type="entry name" value="Winged helix' DNA-binding domain"/>
    <property type="match status" value="1"/>
</dbReference>
<gene>
    <name evidence="5" type="ORF">ABVK25_011090</name>
</gene>
<organism evidence="5 6">
    <name type="scientific">Lepraria finkii</name>
    <dbReference type="NCBI Taxonomy" id="1340010"/>
    <lineage>
        <taxon>Eukaryota</taxon>
        <taxon>Fungi</taxon>
        <taxon>Dikarya</taxon>
        <taxon>Ascomycota</taxon>
        <taxon>Pezizomycotina</taxon>
        <taxon>Lecanoromycetes</taxon>
        <taxon>OSLEUM clade</taxon>
        <taxon>Lecanoromycetidae</taxon>
        <taxon>Lecanorales</taxon>
        <taxon>Lecanorineae</taxon>
        <taxon>Stereocaulaceae</taxon>
        <taxon>Lepraria</taxon>
    </lineage>
</organism>
<dbReference type="PANTHER" id="PTHR43712:SF19">
    <property type="entry name" value="DUAL O-METHYLTRANSFERASE_FAD-DEPENDENT MONOOXYGENASE ELCB"/>
    <property type="match status" value="1"/>
</dbReference>
<dbReference type="PROSITE" id="PS51683">
    <property type="entry name" value="SAM_OMT_II"/>
    <property type="match status" value="1"/>
</dbReference>
<dbReference type="Proteomes" id="UP001590951">
    <property type="component" value="Unassembled WGS sequence"/>
</dbReference>
<keyword evidence="6" id="KW-1185">Reference proteome</keyword>
<dbReference type="InterPro" id="IPR001077">
    <property type="entry name" value="COMT_C"/>
</dbReference>
<evidence type="ECO:0000256" key="1">
    <source>
        <dbReference type="ARBA" id="ARBA00022603"/>
    </source>
</evidence>
<dbReference type="SUPFAM" id="SSF53335">
    <property type="entry name" value="S-adenosyl-L-methionine-dependent methyltransferases"/>
    <property type="match status" value="1"/>
</dbReference>
<sequence length="394" mass="43830">MAVQSQARDEILEHATRTKQLVHDPSSFLTEILVQQQQYASLIWLCHFDILSKITNSPSGVPYVDLARLAGVPETTLRAVARMAMTSGFLAETPEGGLSHNALSGAIIEDRHLSHWFYYIVKHTVPLMGCLIPAVEKWGDSKQSNHTAYNIMGDTDLPFFEFLKSRPDLSAEFDAYMESQAVMHSGTRIDHLLQGFDWMALGEAVVVDVGGNAGATSITLTKAFPALRCIIQDLKAPIDTAQSKLAELPADVSKRIEPQEHDFFTPQPVNGADVYLLRMILHDWKDPEAVKILKQLVDAAKPDSRILIMDMVLPTPGSASRTLEAALRQKDLAMLHTFNAKEREVEDWRRVLQKADPRLEIKAIRRPDGSQHSVIEAVLRQDAGTNGVNGRHDD</sequence>
<protein>
    <recommendedName>
        <fullName evidence="4">O-methyltransferase C-terminal domain-containing protein</fullName>
    </recommendedName>
</protein>
<feature type="domain" description="O-methyltransferase C-terminal" evidence="4">
    <location>
        <begin position="159"/>
        <end position="355"/>
    </location>
</feature>
<dbReference type="Gene3D" id="3.40.50.150">
    <property type="entry name" value="Vaccinia Virus protein VP39"/>
    <property type="match status" value="1"/>
</dbReference>
<accession>A0ABR4AX41</accession>
<evidence type="ECO:0000259" key="4">
    <source>
        <dbReference type="Pfam" id="PF00891"/>
    </source>
</evidence>
<keyword evidence="2" id="KW-0808">Transferase</keyword>
<dbReference type="InterPro" id="IPR016461">
    <property type="entry name" value="COMT-like"/>
</dbReference>
<evidence type="ECO:0000313" key="6">
    <source>
        <dbReference type="Proteomes" id="UP001590951"/>
    </source>
</evidence>
<evidence type="ECO:0000256" key="3">
    <source>
        <dbReference type="ARBA" id="ARBA00022691"/>
    </source>
</evidence>
<dbReference type="InterPro" id="IPR036390">
    <property type="entry name" value="WH_DNA-bd_sf"/>
</dbReference>
<evidence type="ECO:0000256" key="2">
    <source>
        <dbReference type="ARBA" id="ARBA00022679"/>
    </source>
</evidence>
<name>A0ABR4AX41_9LECA</name>
<comment type="caution">
    <text evidence="5">The sequence shown here is derived from an EMBL/GenBank/DDBJ whole genome shotgun (WGS) entry which is preliminary data.</text>
</comment>
<dbReference type="InterPro" id="IPR029063">
    <property type="entry name" value="SAM-dependent_MTases_sf"/>
</dbReference>
<dbReference type="EMBL" id="JBHFEH010000084">
    <property type="protein sequence ID" value="KAL2048053.1"/>
    <property type="molecule type" value="Genomic_DNA"/>
</dbReference>
<dbReference type="Pfam" id="PF00891">
    <property type="entry name" value="Methyltransf_2"/>
    <property type="match status" value="1"/>
</dbReference>
<keyword evidence="1" id="KW-0489">Methyltransferase</keyword>
<reference evidence="5 6" key="1">
    <citation type="submission" date="2024-09" db="EMBL/GenBank/DDBJ databases">
        <title>Rethinking Asexuality: The Enigmatic Case of Functional Sexual Genes in Lepraria (Stereocaulaceae).</title>
        <authorList>
            <person name="Doellman M."/>
            <person name="Sun Y."/>
            <person name="Barcenas-Pena A."/>
            <person name="Lumbsch H.T."/>
            <person name="Grewe F."/>
        </authorList>
    </citation>
    <scope>NUCLEOTIDE SEQUENCE [LARGE SCALE GENOMIC DNA]</scope>
    <source>
        <strain evidence="5 6">Grewe 0041</strain>
    </source>
</reference>